<keyword evidence="11" id="KW-1185">Reference proteome</keyword>
<dbReference type="RefSeq" id="WP_244502962.1">
    <property type="nucleotide sequence ID" value="NZ_FLRA01000023.1"/>
</dbReference>
<organism evidence="9 12">
    <name type="scientific">Marinomonas gallaica</name>
    <dbReference type="NCBI Taxonomy" id="1806667"/>
    <lineage>
        <taxon>Bacteria</taxon>
        <taxon>Pseudomonadati</taxon>
        <taxon>Pseudomonadota</taxon>
        <taxon>Gammaproteobacteria</taxon>
        <taxon>Oceanospirillales</taxon>
        <taxon>Oceanospirillaceae</taxon>
        <taxon>Marinomonas</taxon>
    </lineage>
</organism>
<dbReference type="Gene3D" id="3.30.70.1450">
    <property type="entry name" value="Regulator of K+ conductance, C-terminal domain"/>
    <property type="match status" value="2"/>
</dbReference>
<accession>A0A1C3JV20</accession>
<evidence type="ECO:0000256" key="6">
    <source>
        <dbReference type="ARBA" id="ARBA00023136"/>
    </source>
</evidence>
<feature type="transmembrane region" description="Helical" evidence="7">
    <location>
        <begin position="389"/>
        <end position="422"/>
    </location>
</feature>
<feature type="domain" description="RCK C-terminal" evidence="8">
    <location>
        <begin position="199"/>
        <end position="284"/>
    </location>
</feature>
<dbReference type="SUPFAM" id="SSF116726">
    <property type="entry name" value="TrkA C-terminal domain-like"/>
    <property type="match status" value="2"/>
</dbReference>
<dbReference type="InterPro" id="IPR036721">
    <property type="entry name" value="RCK_C_sf"/>
</dbReference>
<evidence type="ECO:0000256" key="4">
    <source>
        <dbReference type="ARBA" id="ARBA00022737"/>
    </source>
</evidence>
<dbReference type="GO" id="GO:0005886">
    <property type="term" value="C:plasma membrane"/>
    <property type="evidence" value="ECO:0007669"/>
    <property type="project" value="TreeGrafter"/>
</dbReference>
<evidence type="ECO:0000313" key="12">
    <source>
        <dbReference type="Proteomes" id="UP000092871"/>
    </source>
</evidence>
<feature type="transmembrane region" description="Helical" evidence="7">
    <location>
        <begin position="557"/>
        <end position="576"/>
    </location>
</feature>
<evidence type="ECO:0000313" key="9">
    <source>
        <dbReference type="EMBL" id="SBT18939.1"/>
    </source>
</evidence>
<dbReference type="GO" id="GO:0008324">
    <property type="term" value="F:monoatomic cation transmembrane transporter activity"/>
    <property type="evidence" value="ECO:0007669"/>
    <property type="project" value="InterPro"/>
</dbReference>
<feature type="transmembrane region" description="Helical" evidence="7">
    <location>
        <begin position="138"/>
        <end position="157"/>
    </location>
</feature>
<evidence type="ECO:0000313" key="11">
    <source>
        <dbReference type="Proteomes" id="UP000092840"/>
    </source>
</evidence>
<feature type="domain" description="RCK C-terminal" evidence="8">
    <location>
        <begin position="287"/>
        <end position="373"/>
    </location>
</feature>
<keyword evidence="6 7" id="KW-0472">Membrane</keyword>
<reference evidence="10 11" key="1">
    <citation type="submission" date="2016-06" db="EMBL/GenBank/DDBJ databases">
        <authorList>
            <person name="Rodrigo-Torres L."/>
            <person name="Arahal D.R."/>
        </authorList>
    </citation>
    <scope>NUCLEOTIDE SEQUENCE [LARGE SCALE GENOMIC DNA]</scope>
    <source>
        <strain evidence="10 11">CECT 5116</strain>
    </source>
</reference>
<dbReference type="Proteomes" id="UP000092840">
    <property type="component" value="Unassembled WGS sequence"/>
</dbReference>
<evidence type="ECO:0000313" key="10">
    <source>
        <dbReference type="EMBL" id="SBT21894.1"/>
    </source>
</evidence>
<dbReference type="AlphaFoldDB" id="A0A1C3JV20"/>
<dbReference type="EMBL" id="FLRB01000013">
    <property type="protein sequence ID" value="SBT21894.1"/>
    <property type="molecule type" value="Genomic_DNA"/>
</dbReference>
<feature type="transmembrane region" description="Helical" evidence="7">
    <location>
        <begin position="473"/>
        <end position="506"/>
    </location>
</feature>
<dbReference type="Pfam" id="PF03600">
    <property type="entry name" value="CitMHS"/>
    <property type="match status" value="1"/>
</dbReference>
<feature type="transmembrane region" description="Helical" evidence="7">
    <location>
        <begin position="30"/>
        <end position="47"/>
    </location>
</feature>
<evidence type="ECO:0000256" key="2">
    <source>
        <dbReference type="ARBA" id="ARBA00022448"/>
    </source>
</evidence>
<feature type="transmembrane region" description="Helical" evidence="7">
    <location>
        <begin position="53"/>
        <end position="72"/>
    </location>
</feature>
<keyword evidence="2" id="KW-0813">Transport</keyword>
<feature type="transmembrane region" description="Helical" evidence="7">
    <location>
        <begin position="6"/>
        <end position="23"/>
    </location>
</feature>
<keyword evidence="3 7" id="KW-0812">Transmembrane</keyword>
<protein>
    <submittedName>
        <fullName evidence="9">Sodium-dependent dicarboxylate transporter SdcS</fullName>
    </submittedName>
</protein>
<evidence type="ECO:0000256" key="1">
    <source>
        <dbReference type="ARBA" id="ARBA00004141"/>
    </source>
</evidence>
<feature type="transmembrane region" description="Helical" evidence="7">
    <location>
        <begin position="434"/>
        <end position="453"/>
    </location>
</feature>
<dbReference type="InterPro" id="IPR006037">
    <property type="entry name" value="RCK_C"/>
</dbReference>
<feature type="transmembrane region" description="Helical" evidence="7">
    <location>
        <begin position="177"/>
        <end position="196"/>
    </location>
</feature>
<dbReference type="PROSITE" id="PS51202">
    <property type="entry name" value="RCK_C"/>
    <property type="match status" value="2"/>
</dbReference>
<feature type="transmembrane region" description="Helical" evidence="7">
    <location>
        <begin position="518"/>
        <end position="537"/>
    </location>
</feature>
<name>A0A1C3JV20_9GAMM</name>
<gene>
    <name evidence="9" type="primary">sdcS</name>
    <name evidence="9" type="ORF">MGA5115_03100</name>
    <name evidence="10" type="ORF">MGA5116_02504</name>
</gene>
<dbReference type="PANTHER" id="PTHR43652">
    <property type="entry name" value="BASIC AMINO ACID ANTIPORTER YFCC-RELATED"/>
    <property type="match status" value="1"/>
</dbReference>
<evidence type="ECO:0000256" key="7">
    <source>
        <dbReference type="SAM" id="Phobius"/>
    </source>
</evidence>
<dbReference type="InterPro" id="IPR004680">
    <property type="entry name" value="Cit_transptr-like_dom"/>
</dbReference>
<evidence type="ECO:0000256" key="5">
    <source>
        <dbReference type="ARBA" id="ARBA00022989"/>
    </source>
</evidence>
<evidence type="ECO:0000256" key="3">
    <source>
        <dbReference type="ARBA" id="ARBA00022692"/>
    </source>
</evidence>
<keyword evidence="4" id="KW-0677">Repeat</keyword>
<dbReference type="PANTHER" id="PTHR43652:SF2">
    <property type="entry name" value="BASIC AMINO ACID ANTIPORTER YFCC-RELATED"/>
    <property type="match status" value="1"/>
</dbReference>
<evidence type="ECO:0000259" key="8">
    <source>
        <dbReference type="PROSITE" id="PS51202"/>
    </source>
</evidence>
<comment type="subcellular location">
    <subcellularLocation>
        <location evidence="1">Membrane</location>
        <topology evidence="1">Multi-pass membrane protein</topology>
    </subcellularLocation>
</comment>
<dbReference type="EMBL" id="FLRA01000023">
    <property type="protein sequence ID" value="SBT18939.1"/>
    <property type="molecule type" value="Genomic_DNA"/>
</dbReference>
<dbReference type="Proteomes" id="UP000092871">
    <property type="component" value="Unassembled WGS sequence"/>
</dbReference>
<dbReference type="GO" id="GO:0006813">
    <property type="term" value="P:potassium ion transport"/>
    <property type="evidence" value="ECO:0007669"/>
    <property type="project" value="InterPro"/>
</dbReference>
<reference evidence="9 12" key="2">
    <citation type="submission" date="2016-06" db="EMBL/GenBank/DDBJ databases">
        <authorList>
            <person name="Kjaerup R.B."/>
            <person name="Dalgaard T.S."/>
            <person name="Juul-Madsen H.R."/>
        </authorList>
    </citation>
    <scope>NUCLEOTIDE SEQUENCE [LARGE SCALE GENOMIC DNA]</scope>
    <source>
        <strain evidence="9 12">CECT 5115</strain>
    </source>
</reference>
<proteinExistence type="predicted"/>
<sequence>MDWIALDWSVLISIVALLVCVASGRVKPMYAFPVLAIIYLVFDIVPTDNFLNAFTNPALATLVLLLMVSLAFERSRLLETLANQLLKGSERKALAKLLITTSTLSAFLNNTAVVATFLSHIAKQKHIAPSRLLMPLSYASILGGITTLIGTSTNLVINSFLISAGLPEFGLFELSKIGIPVAVICLLCLFVFRHLLPQHQHDRETSSENNYFLTAQVTSDSNLIGRSIEQNQLRQLDGLYLIEIERQGELIRPVSPSEMIHEHDVLIFTGEITKVATLQHYPGLRVGDDSASKTLNNNLVEVVISNQSELAGKTLQSVDFRTMFNAAVIGIHRGDKRLPGQLGRIPLKVGDALLLATGEDFKNHRNLDRNFHLLSGAVLPKVNTKTSTAIGMAFILVLTLAALQLMPLFTGLLLLLCGLLATKVLNLSEIRRRFPFEYIAIIGSALIIAKGLTESGAASLLTNAMTQLYQGHSPLIAMIVLYLMTWALTEAVTNTAAAALAFPIALTTAESFGLPPYPFILTITFAASACFILPFGYQTHLMVYSAGRYTPKDFVKIGSLLAIVYAITIITLLYTITIPD</sequence>
<keyword evidence="5 7" id="KW-1133">Transmembrane helix</keyword>
<dbReference type="Pfam" id="PF02080">
    <property type="entry name" value="TrkA_C"/>
    <property type="match status" value="2"/>
</dbReference>
<dbReference type="InterPro" id="IPR051679">
    <property type="entry name" value="DASS-Related_Transporters"/>
</dbReference>